<keyword evidence="1" id="KW-1133">Transmembrane helix</keyword>
<name>A0A258HLS1_9CAUL</name>
<dbReference type="SUPFAM" id="SSF56801">
    <property type="entry name" value="Acetyl-CoA synthetase-like"/>
    <property type="match status" value="1"/>
</dbReference>
<dbReference type="Pfam" id="PF13193">
    <property type="entry name" value="AMP-binding_C"/>
    <property type="match status" value="1"/>
</dbReference>
<dbReference type="InterPro" id="IPR050237">
    <property type="entry name" value="ATP-dep_AMP-bd_enzyme"/>
</dbReference>
<evidence type="ECO:0008006" key="6">
    <source>
        <dbReference type="Google" id="ProtNLM"/>
    </source>
</evidence>
<dbReference type="InterPro" id="IPR045851">
    <property type="entry name" value="AMP-bd_C_sf"/>
</dbReference>
<dbReference type="InterPro" id="IPR025110">
    <property type="entry name" value="AMP-bd_C"/>
</dbReference>
<accession>A0A258HLS1</accession>
<protein>
    <recommendedName>
        <fullName evidence="6">ATP-dependent acyl-CoA ligase</fullName>
    </recommendedName>
</protein>
<feature type="transmembrane region" description="Helical" evidence="1">
    <location>
        <begin position="232"/>
        <end position="254"/>
    </location>
</feature>
<evidence type="ECO:0000259" key="2">
    <source>
        <dbReference type="Pfam" id="PF00501"/>
    </source>
</evidence>
<sequence>MSDLTKDQRLSLPWFDPAPPSAEDCVIPRLIDRWAAETPDVVFIRFESGETWTWAETRRRALSTAAALQARGVNGGDVVAAWAPNGPALLRAWFGANYAGAVLAPINTSFRGKLLEHAVGKTGAKVMIVHPDLAPRLEGLSLGAAERLILTGPSEPLNLPVTIEGASALDGDPAACTPVPQNPWDPPVIIFTSGTTGPSKAVITSYVQEWTTARVTYGYMVQSDRMLVNLPMFHVGGIAAITAAVACGGSVALFDAFDTRRFWDTVRETGSTVCSGLIGALTSFLMKEPPKADDAENPLRMVTLSPINEDTVALAKRFGFDYLSGFNMTEVSGPLISAVNDPVMRSCGRVRVGMECRIVDDQDNEVPHGQPGELVIRSDNPWTLFSGYLGDPEATARAWRNGWFHTGDLMWRDAEGCFFFVDRKKDAIRRRGENMSSLEIEIEVVAHPSVRECAAYGVDLPGGEQEVMVAVAPVDGARIDPHELIEWLIPRMTHFMVPRYVRVETALPKTPTNKIQKTGLRDEGVTAATFDREAAGLVVRRQKLTVA</sequence>
<dbReference type="Pfam" id="PF00501">
    <property type="entry name" value="AMP-binding"/>
    <property type="match status" value="1"/>
</dbReference>
<dbReference type="EMBL" id="NCEQ01000006">
    <property type="protein sequence ID" value="OYX57302.1"/>
    <property type="molecule type" value="Genomic_DNA"/>
</dbReference>
<reference evidence="4 5" key="1">
    <citation type="submission" date="2017-03" db="EMBL/GenBank/DDBJ databases">
        <title>Lifting the veil on microbial sulfur biogeochemistry in mining wastewaters.</title>
        <authorList>
            <person name="Kantor R.S."/>
            <person name="Colenbrander Nelson T."/>
            <person name="Marshall S."/>
            <person name="Bennett D."/>
            <person name="Apte S."/>
            <person name="Camacho D."/>
            <person name="Thomas B.C."/>
            <person name="Warren L.A."/>
            <person name="Banfield J.F."/>
        </authorList>
    </citation>
    <scope>NUCLEOTIDE SEQUENCE [LARGE SCALE GENOMIC DNA]</scope>
    <source>
        <strain evidence="4">32-68-21</strain>
    </source>
</reference>
<dbReference type="InterPro" id="IPR020845">
    <property type="entry name" value="AMP-binding_CS"/>
</dbReference>
<evidence type="ECO:0000259" key="3">
    <source>
        <dbReference type="Pfam" id="PF13193"/>
    </source>
</evidence>
<comment type="caution">
    <text evidence="4">The sequence shown here is derived from an EMBL/GenBank/DDBJ whole genome shotgun (WGS) entry which is preliminary data.</text>
</comment>
<dbReference type="PROSITE" id="PS00455">
    <property type="entry name" value="AMP_BINDING"/>
    <property type="match status" value="1"/>
</dbReference>
<dbReference type="Gene3D" id="3.40.50.12780">
    <property type="entry name" value="N-terminal domain of ligase-like"/>
    <property type="match status" value="1"/>
</dbReference>
<dbReference type="AlphaFoldDB" id="A0A258HLS1"/>
<organism evidence="4 5">
    <name type="scientific">Brevundimonas subvibrioides</name>
    <dbReference type="NCBI Taxonomy" id="74313"/>
    <lineage>
        <taxon>Bacteria</taxon>
        <taxon>Pseudomonadati</taxon>
        <taxon>Pseudomonadota</taxon>
        <taxon>Alphaproteobacteria</taxon>
        <taxon>Caulobacterales</taxon>
        <taxon>Caulobacteraceae</taxon>
        <taxon>Brevundimonas</taxon>
    </lineage>
</organism>
<evidence type="ECO:0000313" key="5">
    <source>
        <dbReference type="Proteomes" id="UP000216147"/>
    </source>
</evidence>
<keyword evidence="1" id="KW-0472">Membrane</keyword>
<dbReference type="PANTHER" id="PTHR43767:SF1">
    <property type="entry name" value="NONRIBOSOMAL PEPTIDE SYNTHASE PES1 (EUROFUNG)-RELATED"/>
    <property type="match status" value="1"/>
</dbReference>
<feature type="domain" description="AMP-binding enzyme C-terminal" evidence="3">
    <location>
        <begin position="439"/>
        <end position="514"/>
    </location>
</feature>
<dbReference type="Gene3D" id="3.30.300.30">
    <property type="match status" value="1"/>
</dbReference>
<dbReference type="GO" id="GO:0016878">
    <property type="term" value="F:acid-thiol ligase activity"/>
    <property type="evidence" value="ECO:0007669"/>
    <property type="project" value="UniProtKB-ARBA"/>
</dbReference>
<dbReference type="InterPro" id="IPR000873">
    <property type="entry name" value="AMP-dep_synth/lig_dom"/>
</dbReference>
<evidence type="ECO:0000313" key="4">
    <source>
        <dbReference type="EMBL" id="OYX57302.1"/>
    </source>
</evidence>
<keyword evidence="1" id="KW-0812">Transmembrane</keyword>
<proteinExistence type="predicted"/>
<dbReference type="PANTHER" id="PTHR43767">
    <property type="entry name" value="LONG-CHAIN-FATTY-ACID--COA LIGASE"/>
    <property type="match status" value="1"/>
</dbReference>
<gene>
    <name evidence="4" type="ORF">B7Y86_06245</name>
</gene>
<dbReference type="InterPro" id="IPR042099">
    <property type="entry name" value="ANL_N_sf"/>
</dbReference>
<dbReference type="Proteomes" id="UP000216147">
    <property type="component" value="Unassembled WGS sequence"/>
</dbReference>
<evidence type="ECO:0000256" key="1">
    <source>
        <dbReference type="SAM" id="Phobius"/>
    </source>
</evidence>
<feature type="domain" description="AMP-dependent synthetase/ligase" evidence="2">
    <location>
        <begin position="32"/>
        <end position="389"/>
    </location>
</feature>